<dbReference type="Proteomes" id="UP000199626">
    <property type="component" value="Unassembled WGS sequence"/>
</dbReference>
<keyword evidence="3" id="KW-1185">Reference proteome</keyword>
<reference evidence="3" key="1">
    <citation type="submission" date="2016-10" db="EMBL/GenBank/DDBJ databases">
        <authorList>
            <person name="Varghese N."/>
            <person name="Submissions S."/>
        </authorList>
    </citation>
    <scope>NUCLEOTIDE SEQUENCE [LARGE SCALE GENOMIC DNA]</scope>
    <source>
        <strain evidence="3">CGMCC 1.10824</strain>
    </source>
</reference>
<dbReference type="AlphaFoldDB" id="A0A1G6DGG1"/>
<dbReference type="RefSeq" id="WP_092593629.1">
    <property type="nucleotide sequence ID" value="NZ_FMXN01000010.1"/>
</dbReference>
<gene>
    <name evidence="2" type="ORF">SAMN02927930_01695</name>
</gene>
<sequence length="236" mass="27052">MNEKQNIITAALVHRFGGGLVIALAILVGILIGYLGGHWHVLQLQTQVKEQRETIDALYERAETYDYQQHIAMVELGIERAASQGLQQELLMAQDENFALRRELTFYQKIMAPEMEASGVVIDSLEIQQNLAEDHYHFRIAVLQMERLRNLTKGEISMRLYGRKDNQLASFDLLTLANIDAKDRQFNMRYFTVMAGDFILPADFLPERIEVEVSVAGTRQTLTRSFFWSQLLQGNT</sequence>
<evidence type="ECO:0000256" key="1">
    <source>
        <dbReference type="SAM" id="Phobius"/>
    </source>
</evidence>
<dbReference type="STRING" id="1159017.SAMN02927930_01695"/>
<keyword evidence="1" id="KW-0472">Membrane</keyword>
<proteinExistence type="predicted"/>
<name>A0A1G6DGG1_9GAMM</name>
<keyword evidence="1" id="KW-1133">Transmembrane helix</keyword>
<accession>A0A1G6DGG1</accession>
<organism evidence="2 3">
    <name type="scientific">Pseudidiomarina indica</name>
    <dbReference type="NCBI Taxonomy" id="1159017"/>
    <lineage>
        <taxon>Bacteria</taxon>
        <taxon>Pseudomonadati</taxon>
        <taxon>Pseudomonadota</taxon>
        <taxon>Gammaproteobacteria</taxon>
        <taxon>Alteromonadales</taxon>
        <taxon>Idiomarinaceae</taxon>
        <taxon>Pseudidiomarina</taxon>
    </lineage>
</organism>
<dbReference type="InterPro" id="IPR046703">
    <property type="entry name" value="DUF6776"/>
</dbReference>
<dbReference type="EMBL" id="FMXN01000010">
    <property type="protein sequence ID" value="SDB44223.1"/>
    <property type="molecule type" value="Genomic_DNA"/>
</dbReference>
<evidence type="ECO:0000313" key="2">
    <source>
        <dbReference type="EMBL" id="SDB44223.1"/>
    </source>
</evidence>
<dbReference type="OrthoDB" id="7056878at2"/>
<protein>
    <submittedName>
        <fullName evidence="2">Uncharacterized protein</fullName>
    </submittedName>
</protein>
<keyword evidence="1" id="KW-0812">Transmembrane</keyword>
<feature type="transmembrane region" description="Helical" evidence="1">
    <location>
        <begin position="12"/>
        <end position="35"/>
    </location>
</feature>
<evidence type="ECO:0000313" key="3">
    <source>
        <dbReference type="Proteomes" id="UP000199626"/>
    </source>
</evidence>
<dbReference type="Pfam" id="PF20567">
    <property type="entry name" value="DUF6776"/>
    <property type="match status" value="1"/>
</dbReference>